<protein>
    <submittedName>
        <fullName evidence="2">Predicted protein</fullName>
    </submittedName>
</protein>
<accession>F2CYU1</accession>
<feature type="region of interest" description="Disordered" evidence="1">
    <location>
        <begin position="1"/>
        <end position="171"/>
    </location>
</feature>
<proteinExistence type="evidence at transcript level"/>
<reference evidence="2" key="1">
    <citation type="journal article" date="2011" name="Plant Physiol.">
        <title>Comprehensive sequence analysis of 24,783 barley full-length cDNAs derived from 12 clone libraries.</title>
        <authorList>
            <person name="Matsumoto T."/>
            <person name="Tanaka T."/>
            <person name="Sakai H."/>
            <person name="Amano N."/>
            <person name="Kanamori H."/>
            <person name="Kurita K."/>
            <person name="Kikuta A."/>
            <person name="Kamiya K."/>
            <person name="Yamamoto M."/>
            <person name="Ikawa H."/>
            <person name="Fujii N."/>
            <person name="Hori K."/>
            <person name="Itoh T."/>
            <person name="Sato K."/>
        </authorList>
    </citation>
    <scope>NUCLEOTIDE SEQUENCE</scope>
    <source>
        <tissue evidence="2">Shoot</tissue>
    </source>
</reference>
<name>F2CYU1_HORVV</name>
<feature type="compositionally biased region" description="Low complexity" evidence="1">
    <location>
        <begin position="101"/>
        <end position="129"/>
    </location>
</feature>
<evidence type="ECO:0000313" key="2">
    <source>
        <dbReference type="EMBL" id="BAJ88012.1"/>
    </source>
</evidence>
<sequence length="344" mass="36759">MERGRSHGKNAHPPPLAPPRPARRAERERASGSGASFSASLLDTIYRSLDDGGVDGDAARRSEEKPLAPAPPQFWWAGKPKQAAGADRRRRETGPARPRHSGYASSATSSSDSTSSYSFSCSSASTTDTESTCRRRSPPPPRRQLEEFVAPDSLDEPVAVPVTTSEKAKKEGQAVFPCGEAPAKGRRAVFARATAAVAGDVRLRSQGSVHLRPPPEEAQDPNTRPASSDVAGATAAIMRVGRDGREHGGAEVREVLLGSRGVGGASQGRGAGAEPRGARRGRRGERLQLRPLRAGEPCGGERRRAARVRHHQPRGQSRHRARHGLLVLLMLKEKSCKKFGGPDN</sequence>
<feature type="compositionally biased region" description="Gly residues" evidence="1">
    <location>
        <begin position="260"/>
        <end position="271"/>
    </location>
</feature>
<feature type="compositionally biased region" description="Basic residues" evidence="1">
    <location>
        <begin position="304"/>
        <end position="323"/>
    </location>
</feature>
<organism evidence="2">
    <name type="scientific">Hordeum vulgare subsp. vulgare</name>
    <name type="common">Domesticated barley</name>
    <dbReference type="NCBI Taxonomy" id="112509"/>
    <lineage>
        <taxon>Eukaryota</taxon>
        <taxon>Viridiplantae</taxon>
        <taxon>Streptophyta</taxon>
        <taxon>Embryophyta</taxon>
        <taxon>Tracheophyta</taxon>
        <taxon>Spermatophyta</taxon>
        <taxon>Magnoliopsida</taxon>
        <taxon>Liliopsida</taxon>
        <taxon>Poales</taxon>
        <taxon>Poaceae</taxon>
        <taxon>BOP clade</taxon>
        <taxon>Pooideae</taxon>
        <taxon>Triticodae</taxon>
        <taxon>Triticeae</taxon>
        <taxon>Hordeinae</taxon>
        <taxon>Hordeum</taxon>
    </lineage>
</organism>
<evidence type="ECO:0000256" key="1">
    <source>
        <dbReference type="SAM" id="MobiDB-lite"/>
    </source>
</evidence>
<feature type="compositionally biased region" description="Basic and acidic residues" evidence="1">
    <location>
        <begin position="57"/>
        <end position="66"/>
    </location>
</feature>
<feature type="region of interest" description="Disordered" evidence="1">
    <location>
        <begin position="204"/>
        <end position="230"/>
    </location>
</feature>
<feature type="compositionally biased region" description="Low complexity" evidence="1">
    <location>
        <begin position="31"/>
        <end position="40"/>
    </location>
</feature>
<feature type="region of interest" description="Disordered" evidence="1">
    <location>
        <begin position="258"/>
        <end position="323"/>
    </location>
</feature>
<dbReference type="AlphaFoldDB" id="F2CYU1"/>
<feature type="compositionally biased region" description="Basic residues" evidence="1">
    <location>
        <begin position="1"/>
        <end position="10"/>
    </location>
</feature>
<dbReference type="EMBL" id="AK356797">
    <property type="protein sequence ID" value="BAJ88012.1"/>
    <property type="molecule type" value="mRNA"/>
</dbReference>